<dbReference type="EMBL" id="JAOPGA020000078">
    <property type="protein sequence ID" value="KAL0476730.1"/>
    <property type="molecule type" value="Genomic_DNA"/>
</dbReference>
<reference evidence="1 2" key="1">
    <citation type="submission" date="2024-03" db="EMBL/GenBank/DDBJ databases">
        <title>The Acrasis kona genome and developmental transcriptomes reveal deep origins of eukaryotic multicellular pathways.</title>
        <authorList>
            <person name="Sheikh S."/>
            <person name="Fu C.-J."/>
            <person name="Brown M.W."/>
            <person name="Baldauf S.L."/>
        </authorList>
    </citation>
    <scope>NUCLEOTIDE SEQUENCE [LARGE SCALE GENOMIC DNA]</scope>
    <source>
        <strain evidence="1 2">ATCC MYA-3509</strain>
    </source>
</reference>
<sequence>MSHSLDGLTSIPAEIVMNIIKYLPPQTFLLFTQLKNTVETIKDKQITRKISSRYSINYGYESFDIYHEKIMDIASFSLKVAENITSQEFEQMKYNKGVSRPLSVRLPLFIIYVKREPSKEFEPNKTHVGKYHPRQDEEEHLQYKSGETEMWGISDEEWKELATVLHCILILKKDVCSLEINYPYDGEGYSYNLYCRMPNRQVYSLQLNLQSNVRHFIDYGV</sequence>
<gene>
    <name evidence="1" type="ORF">AKO1_006148</name>
</gene>
<organism evidence="1 2">
    <name type="scientific">Acrasis kona</name>
    <dbReference type="NCBI Taxonomy" id="1008807"/>
    <lineage>
        <taxon>Eukaryota</taxon>
        <taxon>Discoba</taxon>
        <taxon>Heterolobosea</taxon>
        <taxon>Tetramitia</taxon>
        <taxon>Eutetramitia</taxon>
        <taxon>Acrasidae</taxon>
        <taxon>Acrasis</taxon>
    </lineage>
</organism>
<name>A0AAW2YIX0_9EUKA</name>
<evidence type="ECO:0008006" key="3">
    <source>
        <dbReference type="Google" id="ProtNLM"/>
    </source>
</evidence>
<accession>A0AAW2YIX0</accession>
<comment type="caution">
    <text evidence="1">The sequence shown here is derived from an EMBL/GenBank/DDBJ whole genome shotgun (WGS) entry which is preliminary data.</text>
</comment>
<dbReference type="Proteomes" id="UP001431209">
    <property type="component" value="Unassembled WGS sequence"/>
</dbReference>
<evidence type="ECO:0000313" key="1">
    <source>
        <dbReference type="EMBL" id="KAL0476730.1"/>
    </source>
</evidence>
<proteinExistence type="predicted"/>
<dbReference type="AlphaFoldDB" id="A0AAW2YIX0"/>
<keyword evidence="2" id="KW-1185">Reference proteome</keyword>
<protein>
    <recommendedName>
        <fullName evidence="3">F-box domain-containing protein</fullName>
    </recommendedName>
</protein>
<evidence type="ECO:0000313" key="2">
    <source>
        <dbReference type="Proteomes" id="UP001431209"/>
    </source>
</evidence>